<dbReference type="InterPro" id="IPR010995">
    <property type="entry name" value="DNA_repair_Rad51/TF_NusA_a-hlx"/>
</dbReference>
<reference evidence="1 2" key="1">
    <citation type="submission" date="2019-12" db="EMBL/GenBank/DDBJ databases">
        <title>Nocardia sp. nov. ET3-3 isolated from soil.</title>
        <authorList>
            <person name="Kanchanasin P."/>
            <person name="Tanasupawat S."/>
            <person name="Yuki M."/>
            <person name="Kudo T."/>
        </authorList>
    </citation>
    <scope>NUCLEOTIDE SEQUENCE [LARGE SCALE GENOMIC DNA]</scope>
    <source>
        <strain evidence="1 2">ET3-3</strain>
    </source>
</reference>
<proteinExistence type="predicted"/>
<dbReference type="GO" id="GO:0000166">
    <property type="term" value="F:nucleotide binding"/>
    <property type="evidence" value="ECO:0007669"/>
    <property type="project" value="InterPro"/>
</dbReference>
<organism evidence="1 2">
    <name type="scientific">Nocardia terrae</name>
    <dbReference type="NCBI Taxonomy" id="2675851"/>
    <lineage>
        <taxon>Bacteria</taxon>
        <taxon>Bacillati</taxon>
        <taxon>Actinomycetota</taxon>
        <taxon>Actinomycetes</taxon>
        <taxon>Mycobacteriales</taxon>
        <taxon>Nocardiaceae</taxon>
        <taxon>Nocardia</taxon>
    </lineage>
</organism>
<evidence type="ECO:0000313" key="1">
    <source>
        <dbReference type="EMBL" id="MVU82911.1"/>
    </source>
</evidence>
<dbReference type="AlphaFoldDB" id="A0A7K1V8U8"/>
<dbReference type="SUPFAM" id="SSF47794">
    <property type="entry name" value="Rad51 N-terminal domain-like"/>
    <property type="match status" value="1"/>
</dbReference>
<evidence type="ECO:0000313" key="2">
    <source>
        <dbReference type="Proteomes" id="UP000466794"/>
    </source>
</evidence>
<dbReference type="Gene3D" id="1.10.150.20">
    <property type="entry name" value="5' to 3' exonuclease, C-terminal subdomain"/>
    <property type="match status" value="1"/>
</dbReference>
<comment type="caution">
    <text evidence="1">The sequence shown here is derived from an EMBL/GenBank/DDBJ whole genome shotgun (WGS) entry which is preliminary data.</text>
</comment>
<evidence type="ECO:0008006" key="3">
    <source>
        <dbReference type="Google" id="ProtNLM"/>
    </source>
</evidence>
<dbReference type="Pfam" id="PF14520">
    <property type="entry name" value="HHH_5"/>
    <property type="match status" value="1"/>
</dbReference>
<keyword evidence="2" id="KW-1185">Reference proteome</keyword>
<dbReference type="Proteomes" id="UP000466794">
    <property type="component" value="Unassembled WGS sequence"/>
</dbReference>
<gene>
    <name evidence="1" type="ORF">GPX89_37455</name>
</gene>
<sequence>MSDSTWPRGVSAPAARALAAAGYHSVEQLAGVSASELLALHGMGPKAIGVLREALRDRGLDFS</sequence>
<dbReference type="EMBL" id="WRPP01000011">
    <property type="protein sequence ID" value="MVU82911.1"/>
    <property type="molecule type" value="Genomic_DNA"/>
</dbReference>
<protein>
    <recommendedName>
        <fullName evidence="3">DNA-binding protein</fullName>
    </recommendedName>
</protein>
<name>A0A7K1V8U8_9NOCA</name>
<dbReference type="RefSeq" id="WP_157392510.1">
    <property type="nucleotide sequence ID" value="NZ_WRPP01000011.1"/>
</dbReference>
<accession>A0A7K1V8U8</accession>